<organism evidence="2 3">
    <name type="scientific">Jeotgalibacillus proteolyticus</name>
    <dbReference type="NCBI Taxonomy" id="2082395"/>
    <lineage>
        <taxon>Bacteria</taxon>
        <taxon>Bacillati</taxon>
        <taxon>Bacillota</taxon>
        <taxon>Bacilli</taxon>
        <taxon>Bacillales</taxon>
        <taxon>Caryophanaceae</taxon>
        <taxon>Jeotgalibacillus</taxon>
    </lineage>
</organism>
<keyword evidence="1" id="KW-0472">Membrane</keyword>
<evidence type="ECO:0000313" key="3">
    <source>
        <dbReference type="Proteomes" id="UP000239047"/>
    </source>
</evidence>
<evidence type="ECO:0000256" key="1">
    <source>
        <dbReference type="SAM" id="Phobius"/>
    </source>
</evidence>
<feature type="transmembrane region" description="Helical" evidence="1">
    <location>
        <begin position="120"/>
        <end position="139"/>
    </location>
</feature>
<dbReference type="EMBL" id="PREZ01000004">
    <property type="protein sequence ID" value="PPA69999.1"/>
    <property type="molecule type" value="Genomic_DNA"/>
</dbReference>
<feature type="transmembrane region" description="Helical" evidence="1">
    <location>
        <begin position="12"/>
        <end position="34"/>
    </location>
</feature>
<keyword evidence="1" id="KW-1133">Transmembrane helix</keyword>
<keyword evidence="1" id="KW-0812">Transmembrane</keyword>
<sequence>MKNTYLSGYYPLFSILLFSLTFSVYGVGISLELFKGIGIYAGMREFLSDLQLKLFILILLMVLFFMLFAALKLIAETINELALLFFSRDQEGAALQKVRAGSFIYFAGALISVASLKSIIGLIVIFIITSFIYFVYFVIKTSTTLTAAGTLGLILFELIVWSALLSSVIYVIVRLYNGLMASLPILEQL</sequence>
<feature type="transmembrane region" description="Helical" evidence="1">
    <location>
        <begin position="54"/>
        <end position="74"/>
    </location>
</feature>
<evidence type="ECO:0008006" key="4">
    <source>
        <dbReference type="Google" id="ProtNLM"/>
    </source>
</evidence>
<dbReference type="InterPro" id="IPR035289">
    <property type="entry name" value="DUF5366"/>
</dbReference>
<feature type="transmembrane region" description="Helical" evidence="1">
    <location>
        <begin position="94"/>
        <end position="113"/>
    </location>
</feature>
<protein>
    <recommendedName>
        <fullName evidence="4">YufK family protein</fullName>
    </recommendedName>
</protein>
<proteinExistence type="predicted"/>
<dbReference type="Pfam" id="PF17328">
    <property type="entry name" value="DUF5366"/>
    <property type="match status" value="1"/>
</dbReference>
<dbReference type="Proteomes" id="UP000239047">
    <property type="component" value="Unassembled WGS sequence"/>
</dbReference>
<dbReference type="AlphaFoldDB" id="A0A2S5GAI6"/>
<comment type="caution">
    <text evidence="2">The sequence shown here is derived from an EMBL/GenBank/DDBJ whole genome shotgun (WGS) entry which is preliminary data.</text>
</comment>
<evidence type="ECO:0000313" key="2">
    <source>
        <dbReference type="EMBL" id="PPA69999.1"/>
    </source>
</evidence>
<dbReference type="RefSeq" id="WP_104057949.1">
    <property type="nucleotide sequence ID" value="NZ_PREZ01000004.1"/>
</dbReference>
<reference evidence="2 3" key="1">
    <citation type="submission" date="2018-02" db="EMBL/GenBank/DDBJ databases">
        <title>Jeotgalibacillus proteolyticum sp. nov. a protease producing bacterium isolated from ocean sediments of Laizhou Bay.</title>
        <authorList>
            <person name="Li Y."/>
        </authorList>
    </citation>
    <scope>NUCLEOTIDE SEQUENCE [LARGE SCALE GENOMIC DNA]</scope>
    <source>
        <strain evidence="2 3">22-7</strain>
    </source>
</reference>
<accession>A0A2S5GAI6</accession>
<keyword evidence="3" id="KW-1185">Reference proteome</keyword>
<feature type="transmembrane region" description="Helical" evidence="1">
    <location>
        <begin position="151"/>
        <end position="173"/>
    </location>
</feature>
<name>A0A2S5GAI6_9BACL</name>
<gene>
    <name evidence="2" type="ORF">C4B60_10385</name>
</gene>
<dbReference type="OrthoDB" id="2739240at2"/>